<protein>
    <recommendedName>
        <fullName evidence="4">AP2/ERF domain-containing protein</fullName>
    </recommendedName>
</protein>
<keyword evidence="3" id="KW-0804">Transcription</keyword>
<evidence type="ECO:0000256" key="3">
    <source>
        <dbReference type="ARBA" id="ARBA00023163"/>
    </source>
</evidence>
<reference evidence="5 6" key="1">
    <citation type="journal article" date="2021" name="ISME Commun">
        <title>Automated analysis of genomic sequences facilitates high-throughput and comprehensive description of bacteria.</title>
        <authorList>
            <person name="Hitch T.C.A."/>
        </authorList>
    </citation>
    <scope>NUCLEOTIDE SEQUENCE [LARGE SCALE GENOMIC DNA]</scope>
    <source>
        <strain evidence="5 6">Sanger_18</strain>
    </source>
</reference>
<organism evidence="5 6">
    <name type="scientific">Suilimivivens aceti</name>
    <dbReference type="NCBI Taxonomy" id="2981774"/>
    <lineage>
        <taxon>Bacteria</taxon>
        <taxon>Bacillati</taxon>
        <taxon>Bacillota</taxon>
        <taxon>Clostridia</taxon>
        <taxon>Lachnospirales</taxon>
        <taxon>Lachnospiraceae</taxon>
        <taxon>Suilimivivens</taxon>
    </lineage>
</organism>
<evidence type="ECO:0000259" key="4">
    <source>
        <dbReference type="PROSITE" id="PS51032"/>
    </source>
</evidence>
<dbReference type="InterPro" id="IPR016177">
    <property type="entry name" value="DNA-bd_dom_sf"/>
</dbReference>
<evidence type="ECO:0000313" key="5">
    <source>
        <dbReference type="EMBL" id="MCU6743533.1"/>
    </source>
</evidence>
<dbReference type="RefSeq" id="WP_262573302.1">
    <property type="nucleotide sequence ID" value="NZ_JAOQKJ010000002.1"/>
</dbReference>
<feature type="domain" description="AP2/ERF" evidence="4">
    <location>
        <begin position="177"/>
        <end position="238"/>
    </location>
</feature>
<gene>
    <name evidence="5" type="ORF">OCV77_03275</name>
</gene>
<dbReference type="EMBL" id="JAOQKJ010000002">
    <property type="protein sequence ID" value="MCU6743533.1"/>
    <property type="molecule type" value="Genomic_DNA"/>
</dbReference>
<name>A0ABT2SZW3_9FIRM</name>
<dbReference type="Proteomes" id="UP001652432">
    <property type="component" value="Unassembled WGS sequence"/>
</dbReference>
<accession>A0ABT2SZW3</accession>
<dbReference type="InterPro" id="IPR036955">
    <property type="entry name" value="AP2/ERF_dom_sf"/>
</dbReference>
<dbReference type="InterPro" id="IPR001471">
    <property type="entry name" value="AP2/ERF_dom"/>
</dbReference>
<evidence type="ECO:0000256" key="2">
    <source>
        <dbReference type="ARBA" id="ARBA00023125"/>
    </source>
</evidence>
<evidence type="ECO:0000313" key="6">
    <source>
        <dbReference type="Proteomes" id="UP001652432"/>
    </source>
</evidence>
<keyword evidence="6" id="KW-1185">Reference proteome</keyword>
<dbReference type="SUPFAM" id="SSF54171">
    <property type="entry name" value="DNA-binding domain"/>
    <property type="match status" value="1"/>
</dbReference>
<evidence type="ECO:0000256" key="1">
    <source>
        <dbReference type="ARBA" id="ARBA00023015"/>
    </source>
</evidence>
<sequence length="264" mass="31000">MKKKLPGVYETTKKDGSIYYRSSITYHQKHISLGSYDTSARAFGAYLEADSLLKDPSLSFKEHSDLRILPFGKWVCLINFRDNGIYIANPIYLHPRYFEYFLSAHEILKFDIDDLFYYSSHKIMQRGRHFFVSEYGMQTNIAGRYGIKNYAVFGRDYRFVNGDCNDFRYENIEILNRYHGVREKKEKNTVRYTARIHINGNYTIGTYDSAIEAAIAYNKAADILHRSGVRRQFVVNYIEELSPSAYAELYRKLPISSRIMHYKP</sequence>
<keyword evidence="2" id="KW-0238">DNA-binding</keyword>
<keyword evidence="1" id="KW-0805">Transcription regulation</keyword>
<dbReference type="PROSITE" id="PS51032">
    <property type="entry name" value="AP2_ERF"/>
    <property type="match status" value="1"/>
</dbReference>
<comment type="caution">
    <text evidence="5">The sequence shown here is derived from an EMBL/GenBank/DDBJ whole genome shotgun (WGS) entry which is preliminary data.</text>
</comment>
<proteinExistence type="predicted"/>
<dbReference type="Gene3D" id="3.30.730.10">
    <property type="entry name" value="AP2/ERF domain"/>
    <property type="match status" value="1"/>
</dbReference>